<protein>
    <recommendedName>
        <fullName evidence="4">Short-chain dehydrogenase</fullName>
    </recommendedName>
</protein>
<evidence type="ECO:0008006" key="4">
    <source>
        <dbReference type="Google" id="ProtNLM"/>
    </source>
</evidence>
<evidence type="ECO:0000256" key="1">
    <source>
        <dbReference type="RuleBase" id="RU000363"/>
    </source>
</evidence>
<dbReference type="PANTHER" id="PTHR45458:SF1">
    <property type="entry name" value="SHORT CHAIN DEHYDROGENASE"/>
    <property type="match status" value="1"/>
</dbReference>
<dbReference type="STRING" id="1513271.XM47_09615"/>
<dbReference type="InterPro" id="IPR036291">
    <property type="entry name" value="NAD(P)-bd_dom_sf"/>
</dbReference>
<dbReference type="AlphaFoldDB" id="A0A0J8GRF4"/>
<proteinExistence type="inferred from homology"/>
<dbReference type="SUPFAM" id="SSF51735">
    <property type="entry name" value="NAD(P)-binding Rossmann-fold domains"/>
    <property type="match status" value="1"/>
</dbReference>
<dbReference type="InterPro" id="IPR052184">
    <property type="entry name" value="SDR_enzymes"/>
</dbReference>
<organism evidence="2 3">
    <name type="scientific">Catenovulum maritimum</name>
    <dbReference type="NCBI Taxonomy" id="1513271"/>
    <lineage>
        <taxon>Bacteria</taxon>
        <taxon>Pseudomonadati</taxon>
        <taxon>Pseudomonadota</taxon>
        <taxon>Gammaproteobacteria</taxon>
        <taxon>Alteromonadales</taxon>
        <taxon>Alteromonadaceae</taxon>
        <taxon>Catenovulum</taxon>
    </lineage>
</organism>
<dbReference type="InterPro" id="IPR002347">
    <property type="entry name" value="SDR_fam"/>
</dbReference>
<dbReference type="EMBL" id="LAZL01000012">
    <property type="protein sequence ID" value="KMT65282.1"/>
    <property type="molecule type" value="Genomic_DNA"/>
</dbReference>
<dbReference type="Gene3D" id="3.40.50.720">
    <property type="entry name" value="NAD(P)-binding Rossmann-like Domain"/>
    <property type="match status" value="1"/>
</dbReference>
<keyword evidence="3" id="KW-1185">Reference proteome</keyword>
<dbReference type="RefSeq" id="WP_048692040.1">
    <property type="nucleotide sequence ID" value="NZ_KQ130489.1"/>
</dbReference>
<dbReference type="Proteomes" id="UP000037600">
    <property type="component" value="Unassembled WGS sequence"/>
</dbReference>
<evidence type="ECO:0000313" key="3">
    <source>
        <dbReference type="Proteomes" id="UP000037600"/>
    </source>
</evidence>
<name>A0A0J8GRF4_9ALTE</name>
<gene>
    <name evidence="2" type="ORF">XM47_09615</name>
</gene>
<evidence type="ECO:0000313" key="2">
    <source>
        <dbReference type="EMBL" id="KMT65282.1"/>
    </source>
</evidence>
<dbReference type="PRINTS" id="PR00081">
    <property type="entry name" value="GDHRDH"/>
</dbReference>
<dbReference type="GO" id="GO:0016616">
    <property type="term" value="F:oxidoreductase activity, acting on the CH-OH group of donors, NAD or NADP as acceptor"/>
    <property type="evidence" value="ECO:0007669"/>
    <property type="project" value="TreeGrafter"/>
</dbReference>
<dbReference type="OrthoDB" id="5786478at2"/>
<sequence>MQKWVLITGADRGMGLAFVEHYLSLGNQVIATSRREPFGRSLGELKLKYRDQLIVHLVDLADENSIKQFTDKLTARQIKLDLVINNAGISQLQNIGQWDTGTFIQHFIVNSIAPALVSQAVIPLMSSGSKLVQISSGVASLELNIAADAGLDAYAASKAALNTISRRLATKVAKQNIIVTLINPGWVQTDMGGDEAPMSIEQAVQLMTKSIEKLTQAQSGQFIEADGSLIPW</sequence>
<dbReference type="PANTHER" id="PTHR45458">
    <property type="entry name" value="SHORT-CHAIN DEHYDROGENASE/REDUCTASE SDR"/>
    <property type="match status" value="1"/>
</dbReference>
<accession>A0A0J8GRF4</accession>
<comment type="similarity">
    <text evidence="1">Belongs to the short-chain dehydrogenases/reductases (SDR) family.</text>
</comment>
<dbReference type="Pfam" id="PF00106">
    <property type="entry name" value="adh_short"/>
    <property type="match status" value="1"/>
</dbReference>
<dbReference type="PRINTS" id="PR00080">
    <property type="entry name" value="SDRFAMILY"/>
</dbReference>
<comment type="caution">
    <text evidence="2">The sequence shown here is derived from an EMBL/GenBank/DDBJ whole genome shotgun (WGS) entry which is preliminary data.</text>
</comment>
<reference evidence="2 3" key="1">
    <citation type="submission" date="2015-04" db="EMBL/GenBank/DDBJ databases">
        <title>Draft Genome Sequence of the Novel Agar-Digesting Marine Bacterium Q1.</title>
        <authorList>
            <person name="Li Y."/>
            <person name="Li D."/>
            <person name="Chen G."/>
            <person name="Du Z."/>
        </authorList>
    </citation>
    <scope>NUCLEOTIDE SEQUENCE [LARGE SCALE GENOMIC DNA]</scope>
    <source>
        <strain evidence="2 3">Q1</strain>
    </source>
</reference>